<comment type="caution">
    <text evidence="4">The sequence shown here is derived from an EMBL/GenBank/DDBJ whole genome shotgun (WGS) entry which is preliminary data.</text>
</comment>
<keyword evidence="5" id="KW-1185">Reference proteome</keyword>
<dbReference type="Pfam" id="PF02911">
    <property type="entry name" value="Formyl_trans_C"/>
    <property type="match status" value="1"/>
</dbReference>
<proteinExistence type="predicted"/>
<feature type="compositionally biased region" description="Basic and acidic residues" evidence="1">
    <location>
        <begin position="512"/>
        <end position="521"/>
    </location>
</feature>
<dbReference type="InterPro" id="IPR005793">
    <property type="entry name" value="Formyl_trans_C"/>
</dbReference>
<evidence type="ECO:0000259" key="2">
    <source>
        <dbReference type="Pfam" id="PF00551"/>
    </source>
</evidence>
<dbReference type="Pfam" id="PF00551">
    <property type="entry name" value="Formyl_trans_N"/>
    <property type="match status" value="2"/>
</dbReference>
<accession>A0A315V9M0</accession>
<dbReference type="AlphaFoldDB" id="A0A315V9M0"/>
<dbReference type="EMBL" id="NHOQ01002007">
    <property type="protein sequence ID" value="PWA20013.1"/>
    <property type="molecule type" value="Genomic_DNA"/>
</dbReference>
<evidence type="ECO:0000256" key="1">
    <source>
        <dbReference type="SAM" id="MobiDB-lite"/>
    </source>
</evidence>
<name>A0A315V9M0_GAMAF</name>
<dbReference type="SUPFAM" id="SSF53328">
    <property type="entry name" value="Formyltransferase"/>
    <property type="match status" value="1"/>
</dbReference>
<dbReference type="GO" id="GO:0004479">
    <property type="term" value="F:methionyl-tRNA formyltransferase activity"/>
    <property type="evidence" value="ECO:0007669"/>
    <property type="project" value="TreeGrafter"/>
</dbReference>
<dbReference type="PANTHER" id="PTHR11138">
    <property type="entry name" value="METHIONYL-TRNA FORMYLTRANSFERASE"/>
    <property type="match status" value="1"/>
</dbReference>
<evidence type="ECO:0000313" key="5">
    <source>
        <dbReference type="Proteomes" id="UP000250572"/>
    </source>
</evidence>
<feature type="region of interest" description="Disordered" evidence="1">
    <location>
        <begin position="500"/>
        <end position="527"/>
    </location>
</feature>
<evidence type="ECO:0000313" key="4">
    <source>
        <dbReference type="EMBL" id="PWA20013.1"/>
    </source>
</evidence>
<dbReference type="PANTHER" id="PTHR11138:SF5">
    <property type="entry name" value="METHIONYL-TRNA FORMYLTRANSFERASE, MITOCHONDRIAL"/>
    <property type="match status" value="1"/>
</dbReference>
<evidence type="ECO:0008006" key="6">
    <source>
        <dbReference type="Google" id="ProtNLM"/>
    </source>
</evidence>
<feature type="domain" description="Formyl transferase N-terminal" evidence="2">
    <location>
        <begin position="334"/>
        <end position="392"/>
    </location>
</feature>
<dbReference type="Gene3D" id="3.40.50.12230">
    <property type="match status" value="1"/>
</dbReference>
<dbReference type="GO" id="GO:0005829">
    <property type="term" value="C:cytosol"/>
    <property type="evidence" value="ECO:0007669"/>
    <property type="project" value="TreeGrafter"/>
</dbReference>
<dbReference type="SUPFAM" id="SSF50486">
    <property type="entry name" value="FMT C-terminal domain-like"/>
    <property type="match status" value="1"/>
</dbReference>
<dbReference type="InterPro" id="IPR002376">
    <property type="entry name" value="Formyl_transf_N"/>
</dbReference>
<dbReference type="PROSITE" id="PS00373">
    <property type="entry name" value="GART"/>
    <property type="match status" value="1"/>
</dbReference>
<organism evidence="4 5">
    <name type="scientific">Gambusia affinis</name>
    <name type="common">Western mosquitofish</name>
    <name type="synonym">Heterandria affinis</name>
    <dbReference type="NCBI Taxonomy" id="33528"/>
    <lineage>
        <taxon>Eukaryota</taxon>
        <taxon>Metazoa</taxon>
        <taxon>Chordata</taxon>
        <taxon>Craniata</taxon>
        <taxon>Vertebrata</taxon>
        <taxon>Euteleostomi</taxon>
        <taxon>Actinopterygii</taxon>
        <taxon>Neopterygii</taxon>
        <taxon>Teleostei</taxon>
        <taxon>Neoteleostei</taxon>
        <taxon>Acanthomorphata</taxon>
        <taxon>Ovalentaria</taxon>
        <taxon>Atherinomorphae</taxon>
        <taxon>Cyprinodontiformes</taxon>
        <taxon>Poeciliidae</taxon>
        <taxon>Poeciliinae</taxon>
        <taxon>Gambusia</taxon>
    </lineage>
</organism>
<gene>
    <name evidence="4" type="ORF">CCH79_00016080</name>
</gene>
<protein>
    <recommendedName>
        <fullName evidence="6">Formyl transferase N-terminal domain-containing protein</fullName>
    </recommendedName>
</protein>
<dbReference type="InterPro" id="IPR001555">
    <property type="entry name" value="GART_AS"/>
</dbReference>
<sequence>MLWTATQVLRKFSTSSVSNTDLPARIPADCHSGVSGDVSSSVRGAGLRFCSVTVCHVVSLRFTSPISNCARRRELDATRSVVRCIHTINGLVTRLQAGLEVLCRLCCSLTVGTLTSLSEAVLYVVALNAFVKRCRNVIATAERHYYQNKLKLAIIGQSLFGQEVYSNLRKQGHKVVGVFTVPDKDGKADPLVYLLRDLTGVAERAEGVKNALKIYQVLATKEISPISSSLLAVAAEKDGTPVFKFTRWRVKGQPIPDVVDAYKSVGAELNVMPFCSQFIPMNVIDHPRYGSIIYHPSILPLHRGASAINCSLFETQLFLRAATSKLIPHKSLHVSRTLIHGDKKAGFSVFWADDGLDTGPILLQRECTVEPNDTVDTLYNRFLFPEGIKAMVTSRNVSTTPLTQTYTNNCHLLCQVEAVQLIADGKAPRIPQTEEGASYEGIQKKSNSRVDWAQPAEAIHNWIRGHDKVPGAWTVIEGQLLVKNLQFEDGKMIPASKYFSSGESSSVELTDDEKKMAEEIRASTTRR</sequence>
<reference evidence="4 5" key="1">
    <citation type="journal article" date="2018" name="G3 (Bethesda)">
        <title>A High-Quality Reference Genome for the Invasive Mosquitofish Gambusia affinis Using a Chicago Library.</title>
        <authorList>
            <person name="Hoffberg S.L."/>
            <person name="Troendle N.J."/>
            <person name="Glenn T.C."/>
            <person name="Mahmud O."/>
            <person name="Louha S."/>
            <person name="Chalopin D."/>
            <person name="Bennetzen J.L."/>
            <person name="Mauricio R."/>
        </authorList>
    </citation>
    <scope>NUCLEOTIDE SEQUENCE [LARGE SCALE GENOMIC DNA]</scope>
    <source>
        <strain evidence="4">NE01/NJP1002.9</strain>
        <tissue evidence="4">Muscle</tissue>
    </source>
</reference>
<dbReference type="InterPro" id="IPR036477">
    <property type="entry name" value="Formyl_transf_N_sf"/>
</dbReference>
<evidence type="ECO:0000259" key="3">
    <source>
        <dbReference type="Pfam" id="PF02911"/>
    </source>
</evidence>
<dbReference type="Proteomes" id="UP000250572">
    <property type="component" value="Unassembled WGS sequence"/>
</dbReference>
<feature type="domain" description="Formyl transferase C-terminal" evidence="3">
    <location>
        <begin position="444"/>
        <end position="479"/>
    </location>
</feature>
<dbReference type="InterPro" id="IPR011034">
    <property type="entry name" value="Formyl_transferase-like_C_sf"/>
</dbReference>
<feature type="domain" description="Formyl transferase N-terminal" evidence="2">
    <location>
        <begin position="233"/>
        <end position="314"/>
    </location>
</feature>